<feature type="repeat" description="PPR" evidence="3">
    <location>
        <begin position="87"/>
        <end position="121"/>
    </location>
</feature>
<keyword evidence="2" id="KW-0677">Repeat</keyword>
<evidence type="ECO:0000256" key="3">
    <source>
        <dbReference type="PROSITE-ProRule" id="PRU00708"/>
    </source>
</evidence>
<dbReference type="AlphaFoldDB" id="A0AAN8VCD1"/>
<accession>A0AAN8VCD1</accession>
<dbReference type="Gene3D" id="1.25.40.10">
    <property type="entry name" value="Tetratricopeptide repeat domain"/>
    <property type="match status" value="2"/>
</dbReference>
<dbReference type="InterPro" id="IPR002885">
    <property type="entry name" value="PPR_rpt"/>
</dbReference>
<evidence type="ECO:0000256" key="1">
    <source>
        <dbReference type="ARBA" id="ARBA00006643"/>
    </source>
</evidence>
<keyword evidence="6" id="KW-1185">Reference proteome</keyword>
<evidence type="ECO:0000313" key="6">
    <source>
        <dbReference type="Proteomes" id="UP001370490"/>
    </source>
</evidence>
<dbReference type="Pfam" id="PF14432">
    <property type="entry name" value="DYW_deaminase"/>
    <property type="match status" value="1"/>
</dbReference>
<dbReference type="Proteomes" id="UP001370490">
    <property type="component" value="Unassembled WGS sequence"/>
</dbReference>
<evidence type="ECO:0000313" key="5">
    <source>
        <dbReference type="EMBL" id="KAK6924777.1"/>
    </source>
</evidence>
<comment type="caution">
    <text evidence="5">The sequence shown here is derived from an EMBL/GenBank/DDBJ whole genome shotgun (WGS) entry which is preliminary data.</text>
</comment>
<evidence type="ECO:0000259" key="4">
    <source>
        <dbReference type="Pfam" id="PF14432"/>
    </source>
</evidence>
<gene>
    <name evidence="5" type="ORF">RJ641_009103</name>
</gene>
<dbReference type="InterPro" id="IPR011990">
    <property type="entry name" value="TPR-like_helical_dom_sf"/>
</dbReference>
<sequence>MAFALPIVAAKTSTAGTTIPQFLENPKTLILHHCKTTRDLNQIHAHVIKTRLHLNPIIVESLLESAAILLKSTDYAVSIFDQIDEPNSAAYNVIIRGFILKHSSHEAIRLFKKMEECSVEPDNFTFPCILKACSRLQAVKEGEQIHAQIVKLGFPSNGFVVNSLIHMYASFGKIEVARRVFDGMSDKGIVSWNSLFSGYTKSGHWEEIVNLFREMVRLGVNFDEATLLGVLMACGRLADIGLGKSEDALRLRSQMKEKGIKKSPGCTLIELDGEIHEILAEENKHPYAQEIYNATESMMKRINLAGYVPNTAEARLEAEDDDRGASVSHHSEKLAIALGIIRTSPGTTIRISKNLRVCIDCHNATKFISKVFHREIVVRDRNRFHHFKDGICSCKDYW</sequence>
<dbReference type="Pfam" id="PF13041">
    <property type="entry name" value="PPR_2"/>
    <property type="match status" value="2"/>
</dbReference>
<proteinExistence type="inferred from homology"/>
<dbReference type="GO" id="GO:0009451">
    <property type="term" value="P:RNA modification"/>
    <property type="evidence" value="ECO:0007669"/>
    <property type="project" value="InterPro"/>
</dbReference>
<feature type="repeat" description="PPR" evidence="3">
    <location>
        <begin position="188"/>
        <end position="222"/>
    </location>
</feature>
<dbReference type="GO" id="GO:0008270">
    <property type="term" value="F:zinc ion binding"/>
    <property type="evidence" value="ECO:0007669"/>
    <property type="project" value="InterPro"/>
</dbReference>
<organism evidence="5 6">
    <name type="scientific">Dillenia turbinata</name>
    <dbReference type="NCBI Taxonomy" id="194707"/>
    <lineage>
        <taxon>Eukaryota</taxon>
        <taxon>Viridiplantae</taxon>
        <taxon>Streptophyta</taxon>
        <taxon>Embryophyta</taxon>
        <taxon>Tracheophyta</taxon>
        <taxon>Spermatophyta</taxon>
        <taxon>Magnoliopsida</taxon>
        <taxon>eudicotyledons</taxon>
        <taxon>Gunneridae</taxon>
        <taxon>Pentapetalae</taxon>
        <taxon>Dilleniales</taxon>
        <taxon>Dilleniaceae</taxon>
        <taxon>Dillenia</taxon>
    </lineage>
</organism>
<evidence type="ECO:0000256" key="2">
    <source>
        <dbReference type="ARBA" id="ARBA00022737"/>
    </source>
</evidence>
<dbReference type="NCBIfam" id="TIGR00756">
    <property type="entry name" value="PPR"/>
    <property type="match status" value="3"/>
</dbReference>
<dbReference type="InterPro" id="IPR046960">
    <property type="entry name" value="PPR_At4g14850-like_plant"/>
</dbReference>
<dbReference type="GO" id="GO:0003723">
    <property type="term" value="F:RNA binding"/>
    <property type="evidence" value="ECO:0007669"/>
    <property type="project" value="InterPro"/>
</dbReference>
<comment type="similarity">
    <text evidence="1">Belongs to the PPR family. PCMP-H subfamily.</text>
</comment>
<protein>
    <submittedName>
        <fullName evidence="5">DYW domain</fullName>
    </submittedName>
</protein>
<dbReference type="PANTHER" id="PTHR47926">
    <property type="entry name" value="PENTATRICOPEPTIDE REPEAT-CONTAINING PROTEIN"/>
    <property type="match status" value="1"/>
</dbReference>
<feature type="domain" description="DYW" evidence="4">
    <location>
        <begin position="306"/>
        <end position="398"/>
    </location>
</feature>
<dbReference type="PROSITE" id="PS51375">
    <property type="entry name" value="PPR"/>
    <property type="match status" value="2"/>
</dbReference>
<dbReference type="FunFam" id="1.25.40.10:FF:000470">
    <property type="entry name" value="Pentatricopeptide repeat-containing protein At5g66520"/>
    <property type="match status" value="1"/>
</dbReference>
<name>A0AAN8VCD1_9MAGN</name>
<reference evidence="5 6" key="1">
    <citation type="submission" date="2023-12" db="EMBL/GenBank/DDBJ databases">
        <title>A high-quality genome assembly for Dillenia turbinata (Dilleniales).</title>
        <authorList>
            <person name="Chanderbali A."/>
        </authorList>
    </citation>
    <scope>NUCLEOTIDE SEQUENCE [LARGE SCALE GENOMIC DNA]</scope>
    <source>
        <strain evidence="5">LSX21</strain>
        <tissue evidence="5">Leaf</tissue>
    </source>
</reference>
<dbReference type="EMBL" id="JBAMMX010000016">
    <property type="protein sequence ID" value="KAK6924777.1"/>
    <property type="molecule type" value="Genomic_DNA"/>
</dbReference>
<dbReference type="InterPro" id="IPR032867">
    <property type="entry name" value="DYW_dom"/>
</dbReference>